<sequence>MSPFFIYQTRQERTLELPDPPRPLAPHPSSAMSFSSLPPELVADILDTFVQTYPSHAQRVPNLASISLVNRTLNALAQPLLYRNVYLDSTRRTQLLNALENTTLASHVRTLTLSGGMLDAEEFVRMKQVLKGCTGVRSLTYLCFDQVMLPDLTDFIAETWPTTLRYLRADQKDGLYDLLSRLPELETLIASYIEFPAVVPTPSRSSTPPPTSAPGVPVRPTFRLKRLDSGSSPSSAHFHLLTSSSSTSLQTLDLPISSRSPSQDLSSFASLHSLTLTLCERYIPHDLDPRPHGAPSPGRDDAWCLRRVKRVLERAREADLPLRYLEIFEPSYAPTRAFDAHSFEDTDVLDAVPPSVRELDLATVDVAVEYVVRKLGPADENEQGPLCCAGLRRIVLKRQAGGAKEVKEALDKRGIEVRWA</sequence>
<accession>A0A0D6ENK0</accession>
<keyword evidence="2" id="KW-1185">Reference proteome</keyword>
<dbReference type="SUPFAM" id="SSF52047">
    <property type="entry name" value="RNI-like"/>
    <property type="match status" value="1"/>
</dbReference>
<dbReference type="AlphaFoldDB" id="A0A0D6ENK0"/>
<evidence type="ECO:0000313" key="2">
    <source>
        <dbReference type="Proteomes" id="UP000243876"/>
    </source>
</evidence>
<dbReference type="Proteomes" id="UP000243876">
    <property type="component" value="Unassembled WGS sequence"/>
</dbReference>
<feature type="non-terminal residue" evidence="1">
    <location>
        <position position="1"/>
    </location>
</feature>
<gene>
    <name evidence="1" type="primary">SPOSA6832_02840</name>
</gene>
<proteinExistence type="predicted"/>
<reference evidence="2" key="1">
    <citation type="submission" date="2015-02" db="EMBL/GenBank/DDBJ databases">
        <authorList>
            <person name="Gon?alves P."/>
        </authorList>
    </citation>
    <scope>NUCLEOTIDE SEQUENCE [LARGE SCALE GENOMIC DNA]</scope>
</reference>
<organism evidence="1 2">
    <name type="scientific">Sporidiobolus salmonicolor</name>
    <name type="common">Yeast-like fungus</name>
    <name type="synonym">Sporobolomyces salmonicolor</name>
    <dbReference type="NCBI Taxonomy" id="5005"/>
    <lineage>
        <taxon>Eukaryota</taxon>
        <taxon>Fungi</taxon>
        <taxon>Dikarya</taxon>
        <taxon>Basidiomycota</taxon>
        <taxon>Pucciniomycotina</taxon>
        <taxon>Microbotryomycetes</taxon>
        <taxon>Sporidiobolales</taxon>
        <taxon>Sporidiobolaceae</taxon>
        <taxon>Sporobolomyces</taxon>
    </lineage>
</organism>
<dbReference type="EMBL" id="CENE01000012">
    <property type="protein sequence ID" value="CEQ41150.1"/>
    <property type="molecule type" value="Genomic_DNA"/>
</dbReference>
<name>A0A0D6ENK0_SPOSA</name>
<evidence type="ECO:0000313" key="1">
    <source>
        <dbReference type="EMBL" id="CEQ41150.1"/>
    </source>
</evidence>
<dbReference type="OrthoDB" id="3219396at2759"/>
<protein>
    <submittedName>
        <fullName evidence="1">SPOSA6832_02840-mRNA-1:cds</fullName>
    </submittedName>
</protein>